<keyword evidence="2" id="KW-1185">Reference proteome</keyword>
<accession>A0ABD5EIL2</accession>
<gene>
    <name evidence="1" type="ORF">RM877_04255</name>
</gene>
<reference evidence="2" key="1">
    <citation type="submission" date="2023-07" db="EMBL/GenBank/DDBJ databases">
        <title>30 novel species of actinomycetes from the DSMZ collection.</title>
        <authorList>
            <person name="Nouioui I."/>
        </authorList>
    </citation>
    <scope>NUCLEOTIDE SEQUENCE [LARGE SCALE GENOMIC DNA]</scope>
    <source>
        <strain evidence="2">DSM 41981</strain>
    </source>
</reference>
<dbReference type="Proteomes" id="UP001183535">
    <property type="component" value="Unassembled WGS sequence"/>
</dbReference>
<evidence type="ECO:0000313" key="1">
    <source>
        <dbReference type="EMBL" id="MDT0433889.1"/>
    </source>
</evidence>
<dbReference type="EMBL" id="JAVRES010000001">
    <property type="protein sequence ID" value="MDT0433889.1"/>
    <property type="molecule type" value="Genomic_DNA"/>
</dbReference>
<name>A0ABD5EIL2_9ACTN</name>
<dbReference type="AlphaFoldDB" id="A0ABD5EIL2"/>
<sequence length="186" mass="20040">MKTARQQKRLIGELAAAVAEAVDVPAEPRTVFAALCAAMSARRGGRPVVLLLREFPAELENTTTGLWLDLKDQDVVVIEERLAPDHQLVVLGHELWHLHAGHRGHDLGGAAVAARAAMRERVDWDLARGVAARAHSQEAGEVTAERFGLTMGARLSGWLADPARPRPADDVARRLSASLGYNGPQG</sequence>
<protein>
    <submittedName>
        <fullName evidence="1">Toxin-antitoxin system, toxin component</fullName>
    </submittedName>
</protein>
<comment type="caution">
    <text evidence="1">The sequence shown here is derived from an EMBL/GenBank/DDBJ whole genome shotgun (WGS) entry which is preliminary data.</text>
</comment>
<dbReference type="RefSeq" id="WP_093828384.1">
    <property type="nucleotide sequence ID" value="NZ_JAVRES010000001.1"/>
</dbReference>
<evidence type="ECO:0000313" key="2">
    <source>
        <dbReference type="Proteomes" id="UP001183535"/>
    </source>
</evidence>
<proteinExistence type="predicted"/>
<organism evidence="1 2">
    <name type="scientific">Streptomyces doudnae</name>
    <dbReference type="NCBI Taxonomy" id="3075536"/>
    <lineage>
        <taxon>Bacteria</taxon>
        <taxon>Bacillati</taxon>
        <taxon>Actinomycetota</taxon>
        <taxon>Actinomycetes</taxon>
        <taxon>Kitasatosporales</taxon>
        <taxon>Streptomycetaceae</taxon>
        <taxon>Streptomyces</taxon>
    </lineage>
</organism>